<name>A0A0E9RA43_ANGAN</name>
<dbReference type="AlphaFoldDB" id="A0A0E9RA43"/>
<dbReference type="EMBL" id="GBXM01083252">
    <property type="protein sequence ID" value="JAH25325.1"/>
    <property type="molecule type" value="Transcribed_RNA"/>
</dbReference>
<organism evidence="1">
    <name type="scientific">Anguilla anguilla</name>
    <name type="common">European freshwater eel</name>
    <name type="synonym">Muraena anguilla</name>
    <dbReference type="NCBI Taxonomy" id="7936"/>
    <lineage>
        <taxon>Eukaryota</taxon>
        <taxon>Metazoa</taxon>
        <taxon>Chordata</taxon>
        <taxon>Craniata</taxon>
        <taxon>Vertebrata</taxon>
        <taxon>Euteleostomi</taxon>
        <taxon>Actinopterygii</taxon>
        <taxon>Neopterygii</taxon>
        <taxon>Teleostei</taxon>
        <taxon>Anguilliformes</taxon>
        <taxon>Anguillidae</taxon>
        <taxon>Anguilla</taxon>
    </lineage>
</organism>
<evidence type="ECO:0000313" key="1">
    <source>
        <dbReference type="EMBL" id="JAH25325.1"/>
    </source>
</evidence>
<protein>
    <submittedName>
        <fullName evidence="1">Uncharacterized protein</fullName>
    </submittedName>
</protein>
<proteinExistence type="predicted"/>
<reference evidence="1" key="1">
    <citation type="submission" date="2014-11" db="EMBL/GenBank/DDBJ databases">
        <authorList>
            <person name="Amaro Gonzalez C."/>
        </authorList>
    </citation>
    <scope>NUCLEOTIDE SEQUENCE</scope>
</reference>
<accession>A0A0E9RA43</accession>
<reference evidence="1" key="2">
    <citation type="journal article" date="2015" name="Fish Shellfish Immunol.">
        <title>Early steps in the European eel (Anguilla anguilla)-Vibrio vulnificus interaction in the gills: Role of the RtxA13 toxin.</title>
        <authorList>
            <person name="Callol A."/>
            <person name="Pajuelo D."/>
            <person name="Ebbesson L."/>
            <person name="Teles M."/>
            <person name="MacKenzie S."/>
            <person name="Amaro C."/>
        </authorList>
    </citation>
    <scope>NUCLEOTIDE SEQUENCE</scope>
</reference>
<sequence>MKYRTTRQYKNSHQKLKIRIKYAIDVISAS</sequence>